<dbReference type="EMBL" id="KV878339">
    <property type="protein sequence ID" value="OJJ48197.1"/>
    <property type="molecule type" value="Genomic_DNA"/>
</dbReference>
<dbReference type="AlphaFoldDB" id="A0A1L9SMC7"/>
<dbReference type="OrthoDB" id="5342184at2759"/>
<dbReference type="GeneID" id="34615485"/>
<reference evidence="2" key="1">
    <citation type="journal article" date="2017" name="Genome Biol.">
        <title>Comparative genomics reveals high biological diversity and specific adaptations in the industrially and medically important fungal genus Aspergillus.</title>
        <authorList>
            <person name="de Vries R.P."/>
            <person name="Riley R."/>
            <person name="Wiebenga A."/>
            <person name="Aguilar-Osorio G."/>
            <person name="Amillis S."/>
            <person name="Uchima C.A."/>
            <person name="Anderluh G."/>
            <person name="Asadollahi M."/>
            <person name="Askin M."/>
            <person name="Barry K."/>
            <person name="Battaglia E."/>
            <person name="Bayram O."/>
            <person name="Benocci T."/>
            <person name="Braus-Stromeyer S.A."/>
            <person name="Caldana C."/>
            <person name="Canovas D."/>
            <person name="Cerqueira G.C."/>
            <person name="Chen F."/>
            <person name="Chen W."/>
            <person name="Choi C."/>
            <person name="Clum A."/>
            <person name="Dos Santos R.A."/>
            <person name="Damasio A.R."/>
            <person name="Diallinas G."/>
            <person name="Emri T."/>
            <person name="Fekete E."/>
            <person name="Flipphi M."/>
            <person name="Freyberg S."/>
            <person name="Gallo A."/>
            <person name="Gournas C."/>
            <person name="Habgood R."/>
            <person name="Hainaut M."/>
            <person name="Harispe M.L."/>
            <person name="Henrissat B."/>
            <person name="Hilden K.S."/>
            <person name="Hope R."/>
            <person name="Hossain A."/>
            <person name="Karabika E."/>
            <person name="Karaffa L."/>
            <person name="Karanyi Z."/>
            <person name="Krasevec N."/>
            <person name="Kuo A."/>
            <person name="Kusch H."/>
            <person name="LaButti K."/>
            <person name="Lagendijk E.L."/>
            <person name="Lapidus A."/>
            <person name="Levasseur A."/>
            <person name="Lindquist E."/>
            <person name="Lipzen A."/>
            <person name="Logrieco A.F."/>
            <person name="MacCabe A."/>
            <person name="Maekelae M.R."/>
            <person name="Malavazi I."/>
            <person name="Melin P."/>
            <person name="Meyer V."/>
            <person name="Mielnichuk N."/>
            <person name="Miskei M."/>
            <person name="Molnar A.P."/>
            <person name="Mule G."/>
            <person name="Ngan C.Y."/>
            <person name="Orejas M."/>
            <person name="Orosz E."/>
            <person name="Ouedraogo J.P."/>
            <person name="Overkamp K.M."/>
            <person name="Park H.-S."/>
            <person name="Perrone G."/>
            <person name="Piumi F."/>
            <person name="Punt P.J."/>
            <person name="Ram A.F."/>
            <person name="Ramon A."/>
            <person name="Rauscher S."/>
            <person name="Record E."/>
            <person name="Riano-Pachon D.M."/>
            <person name="Robert V."/>
            <person name="Roehrig J."/>
            <person name="Ruller R."/>
            <person name="Salamov A."/>
            <person name="Salih N.S."/>
            <person name="Samson R.A."/>
            <person name="Sandor E."/>
            <person name="Sanguinetti M."/>
            <person name="Schuetze T."/>
            <person name="Sepcic K."/>
            <person name="Shelest E."/>
            <person name="Sherlock G."/>
            <person name="Sophianopoulou V."/>
            <person name="Squina F.M."/>
            <person name="Sun H."/>
            <person name="Susca A."/>
            <person name="Todd R.B."/>
            <person name="Tsang A."/>
            <person name="Unkles S.E."/>
            <person name="van de Wiele N."/>
            <person name="van Rossen-Uffink D."/>
            <person name="Oliveira J.V."/>
            <person name="Vesth T.C."/>
            <person name="Visser J."/>
            <person name="Yu J.-H."/>
            <person name="Zhou M."/>
            <person name="Andersen M.R."/>
            <person name="Archer D.B."/>
            <person name="Baker S.E."/>
            <person name="Benoit I."/>
            <person name="Brakhage A.A."/>
            <person name="Braus G.H."/>
            <person name="Fischer R."/>
            <person name="Frisvad J.C."/>
            <person name="Goldman G.H."/>
            <person name="Houbraken J."/>
            <person name="Oakley B."/>
            <person name="Pocsi I."/>
            <person name="Scazzocchio C."/>
            <person name="Seiboth B."/>
            <person name="vanKuyk P.A."/>
            <person name="Wortman J."/>
            <person name="Dyer P.S."/>
            <person name="Grigoriev I.V."/>
        </authorList>
    </citation>
    <scope>NUCLEOTIDE SEQUENCE [LARGE SCALE GENOMIC DNA]</scope>
    <source>
        <strain evidence="2">CBS 506.65</strain>
    </source>
</reference>
<name>A0A1L9SMC7_9EURO</name>
<dbReference type="Proteomes" id="UP000184188">
    <property type="component" value="Unassembled WGS sequence"/>
</dbReference>
<evidence type="ECO:0000313" key="2">
    <source>
        <dbReference type="Proteomes" id="UP000184188"/>
    </source>
</evidence>
<sequence>MNCLLIPLYIYPAPGAWKPLEDAIATHPNITFTIIINPGNGPGPSPLPDANYTREIPRLTRYANARVLGYVATTYARRDISLVRREIATYAAWPTTSSIPGLAVQGIFFDETPQQFSADAVMYLAELGGVVRTTWKSGYVCMIIHNPGAIPDSRYLSMADCTIVFEATYDTFLERHAAGLFAAIARDPRAQLGVLVHSVPDTVQGAQLHDLVAQVCRVADQVFITHLAVDYYAGFGGHWEEVLSGTAFD</sequence>
<keyword evidence="2" id="KW-1185">Reference proteome</keyword>
<dbReference type="InterPro" id="IPR021986">
    <property type="entry name" value="Spherulin4"/>
</dbReference>
<dbReference type="Pfam" id="PF12138">
    <property type="entry name" value="Spherulin4"/>
    <property type="match status" value="1"/>
</dbReference>
<dbReference type="PANTHER" id="PTHR35040:SF7">
    <property type="entry name" value="FIBRONECTIN TYPE-III DOMAIN-CONTAINING PROTEIN-RELATED"/>
    <property type="match status" value="1"/>
</dbReference>
<organism evidence="1 2">
    <name type="scientific">Penicilliopsis zonata CBS 506.65</name>
    <dbReference type="NCBI Taxonomy" id="1073090"/>
    <lineage>
        <taxon>Eukaryota</taxon>
        <taxon>Fungi</taxon>
        <taxon>Dikarya</taxon>
        <taxon>Ascomycota</taxon>
        <taxon>Pezizomycotina</taxon>
        <taxon>Eurotiomycetes</taxon>
        <taxon>Eurotiomycetidae</taxon>
        <taxon>Eurotiales</taxon>
        <taxon>Aspergillaceae</taxon>
        <taxon>Penicilliopsis</taxon>
    </lineage>
</organism>
<gene>
    <name evidence="1" type="ORF">ASPZODRAFT_61882</name>
</gene>
<dbReference type="STRING" id="1073090.A0A1L9SMC7"/>
<dbReference type="PANTHER" id="PTHR35040">
    <property type="match status" value="1"/>
</dbReference>
<dbReference type="VEuPathDB" id="FungiDB:ASPZODRAFT_61882"/>
<protein>
    <recommendedName>
        <fullName evidence="3">Cell surface spherulin 4-like protein</fullName>
    </recommendedName>
</protein>
<dbReference type="RefSeq" id="XP_022582707.1">
    <property type="nucleotide sequence ID" value="XM_022729021.1"/>
</dbReference>
<proteinExistence type="predicted"/>
<evidence type="ECO:0008006" key="3">
    <source>
        <dbReference type="Google" id="ProtNLM"/>
    </source>
</evidence>
<accession>A0A1L9SMC7</accession>
<evidence type="ECO:0000313" key="1">
    <source>
        <dbReference type="EMBL" id="OJJ48197.1"/>
    </source>
</evidence>